<dbReference type="PROSITE" id="PS50850">
    <property type="entry name" value="MFS"/>
    <property type="match status" value="1"/>
</dbReference>
<dbReference type="AlphaFoldDB" id="A0A2A2LV07"/>
<keyword evidence="2" id="KW-0472">Membrane</keyword>
<dbReference type="EMBL" id="LIAE01006407">
    <property type="protein sequence ID" value="PAV90029.1"/>
    <property type="molecule type" value="Genomic_DNA"/>
</dbReference>
<dbReference type="InterPro" id="IPR036259">
    <property type="entry name" value="MFS_trans_sf"/>
</dbReference>
<evidence type="ECO:0000313" key="4">
    <source>
        <dbReference type="EMBL" id="PAV90029.1"/>
    </source>
</evidence>
<dbReference type="InterPro" id="IPR011701">
    <property type="entry name" value="MFS"/>
</dbReference>
<evidence type="ECO:0000259" key="3">
    <source>
        <dbReference type="PROSITE" id="PS50850"/>
    </source>
</evidence>
<feature type="domain" description="Major facilitator superfamily (MFS) profile" evidence="3">
    <location>
        <begin position="64"/>
        <end position="407"/>
    </location>
</feature>
<feature type="transmembrane region" description="Helical" evidence="2">
    <location>
        <begin position="303"/>
        <end position="328"/>
    </location>
</feature>
<evidence type="ECO:0000256" key="1">
    <source>
        <dbReference type="ARBA" id="ARBA00004141"/>
    </source>
</evidence>
<keyword evidence="2" id="KW-1133">Transmembrane helix</keyword>
<protein>
    <recommendedName>
        <fullName evidence="3">Major facilitator superfamily (MFS) profile domain-containing protein</fullName>
    </recommendedName>
</protein>
<feature type="transmembrane region" description="Helical" evidence="2">
    <location>
        <begin position="113"/>
        <end position="134"/>
    </location>
</feature>
<dbReference type="OrthoDB" id="2985014at2759"/>
<evidence type="ECO:0000313" key="5">
    <source>
        <dbReference type="Proteomes" id="UP000218231"/>
    </source>
</evidence>
<dbReference type="PANTHER" id="PTHR45757:SF33">
    <property type="entry name" value="MAJOR FACILITATOR SUPERFAMILY (MFS) PROFILE DOMAIN-CONTAINING PROTEIN"/>
    <property type="match status" value="1"/>
</dbReference>
<keyword evidence="2" id="KW-0812">Transmembrane</keyword>
<dbReference type="GO" id="GO:0016020">
    <property type="term" value="C:membrane"/>
    <property type="evidence" value="ECO:0007669"/>
    <property type="project" value="UniProtKB-SubCell"/>
</dbReference>
<organism evidence="4 5">
    <name type="scientific">Diploscapter pachys</name>
    <dbReference type="NCBI Taxonomy" id="2018661"/>
    <lineage>
        <taxon>Eukaryota</taxon>
        <taxon>Metazoa</taxon>
        <taxon>Ecdysozoa</taxon>
        <taxon>Nematoda</taxon>
        <taxon>Chromadorea</taxon>
        <taxon>Rhabditida</taxon>
        <taxon>Rhabditina</taxon>
        <taxon>Rhabditomorpha</taxon>
        <taxon>Rhabditoidea</taxon>
        <taxon>Rhabditidae</taxon>
        <taxon>Diploscapter</taxon>
    </lineage>
</organism>
<gene>
    <name evidence="4" type="ORF">WR25_07652</name>
</gene>
<proteinExistence type="predicted"/>
<comment type="caution">
    <text evidence="4">The sequence shown here is derived from an EMBL/GenBank/DDBJ whole genome shotgun (WGS) entry which is preliminary data.</text>
</comment>
<dbReference type="STRING" id="2018661.A0A2A2LV07"/>
<dbReference type="PANTHER" id="PTHR45757">
    <property type="entry name" value="PROTEIN CBG23364-RELATED"/>
    <property type="match status" value="1"/>
</dbReference>
<dbReference type="GO" id="GO:0022857">
    <property type="term" value="F:transmembrane transporter activity"/>
    <property type="evidence" value="ECO:0007669"/>
    <property type="project" value="InterPro"/>
</dbReference>
<dbReference type="SUPFAM" id="SSF103473">
    <property type="entry name" value="MFS general substrate transporter"/>
    <property type="match status" value="1"/>
</dbReference>
<name>A0A2A2LV07_9BILA</name>
<feature type="transmembrane region" description="Helical" evidence="2">
    <location>
        <begin position="373"/>
        <end position="394"/>
    </location>
</feature>
<dbReference type="InterPro" id="IPR020846">
    <property type="entry name" value="MFS_dom"/>
</dbReference>
<feature type="transmembrane region" description="Helical" evidence="2">
    <location>
        <begin position="141"/>
        <end position="160"/>
    </location>
</feature>
<feature type="transmembrane region" description="Helical" evidence="2">
    <location>
        <begin position="57"/>
        <end position="77"/>
    </location>
</feature>
<reference evidence="4 5" key="1">
    <citation type="journal article" date="2017" name="Curr. Biol.">
        <title>Genome architecture and evolution of a unichromosomal asexual nematode.</title>
        <authorList>
            <person name="Fradin H."/>
            <person name="Zegar C."/>
            <person name="Gutwein M."/>
            <person name="Lucas J."/>
            <person name="Kovtun M."/>
            <person name="Corcoran D."/>
            <person name="Baugh L.R."/>
            <person name="Kiontke K."/>
            <person name="Gunsalus K."/>
            <person name="Fitch D.H."/>
            <person name="Piano F."/>
        </authorList>
    </citation>
    <scope>NUCLEOTIDE SEQUENCE [LARGE SCALE GENOMIC DNA]</scope>
    <source>
        <strain evidence="4">PF1309</strain>
    </source>
</reference>
<accession>A0A2A2LV07</accession>
<sequence length="407" mass="44466">MIANDENTQLVSKCTVANNDSTNAKLPESSVNPLIANRRISCISIKSIYEKRSCMRYVVLFTTLISLASFTANINAFNFTILCMPGTSQLDEETLKLNQTMYDTGFTRSDKTLIYTSVAVGSLFAVLPISFLISKIGCRKVFFTCGLLSSVATCLIPFVAAENLTLFLALRFLQGVAFASGMPTAGSVTSSWSPILQHGLFISTLTVFPVVGCIIAMPISGVLCTSSLGWKAVYFILSAFSFIMFIIWAILYTDDPEEHPLVSKSELLLISSDKSSEDTNCDKLMEEESESIPYRKILLTPSIVGVCAGAIGDFLSIQLVHVFSPIYIKNILGYSVHETGFVSALPVILQFFVKIFSGLSSDVISCLSETAKLRLFNTIAMWLSGAFLLSLAFVDRGNAVQIFNQNI</sequence>
<feature type="transmembrane region" description="Helical" evidence="2">
    <location>
        <begin position="200"/>
        <end position="220"/>
    </location>
</feature>
<keyword evidence="5" id="KW-1185">Reference proteome</keyword>
<feature type="transmembrane region" description="Helical" evidence="2">
    <location>
        <begin position="340"/>
        <end position="361"/>
    </location>
</feature>
<dbReference type="Proteomes" id="UP000218231">
    <property type="component" value="Unassembled WGS sequence"/>
</dbReference>
<evidence type="ECO:0000256" key="2">
    <source>
        <dbReference type="SAM" id="Phobius"/>
    </source>
</evidence>
<dbReference type="Pfam" id="PF07690">
    <property type="entry name" value="MFS_1"/>
    <property type="match status" value="1"/>
</dbReference>
<feature type="transmembrane region" description="Helical" evidence="2">
    <location>
        <begin position="232"/>
        <end position="251"/>
    </location>
</feature>
<dbReference type="Gene3D" id="1.20.1250.20">
    <property type="entry name" value="MFS general substrate transporter like domains"/>
    <property type="match status" value="1"/>
</dbReference>
<comment type="subcellular location">
    <subcellularLocation>
        <location evidence="1">Membrane</location>
        <topology evidence="1">Multi-pass membrane protein</topology>
    </subcellularLocation>
</comment>